<feature type="chain" id="PRO_5045587904" description="Tetratricopeptide repeat protein" evidence="3">
    <location>
        <begin position="23"/>
        <end position="777"/>
    </location>
</feature>
<evidence type="ECO:0000256" key="2">
    <source>
        <dbReference type="SAM" id="MobiDB-lite"/>
    </source>
</evidence>
<dbReference type="InterPro" id="IPR019734">
    <property type="entry name" value="TPR_rpt"/>
</dbReference>
<proteinExistence type="predicted"/>
<feature type="region of interest" description="Disordered" evidence="2">
    <location>
        <begin position="162"/>
        <end position="203"/>
    </location>
</feature>
<name>A0ABM8I040_9BACT</name>
<feature type="compositionally biased region" description="Low complexity" evidence="2">
    <location>
        <begin position="162"/>
        <end position="178"/>
    </location>
</feature>
<accession>A0ABM8I040</accession>
<organism evidence="4 5">
    <name type="scientific">Desulfuromonas versatilis</name>
    <dbReference type="NCBI Taxonomy" id="2802975"/>
    <lineage>
        <taxon>Bacteria</taxon>
        <taxon>Pseudomonadati</taxon>
        <taxon>Thermodesulfobacteriota</taxon>
        <taxon>Desulfuromonadia</taxon>
        <taxon>Desulfuromonadales</taxon>
        <taxon>Desulfuromonadaceae</taxon>
        <taxon>Desulfuromonas</taxon>
    </lineage>
</organism>
<keyword evidence="1" id="KW-0802">TPR repeat</keyword>
<dbReference type="RefSeq" id="WP_221250107.1">
    <property type="nucleotide sequence ID" value="NZ_AP024355.1"/>
</dbReference>
<evidence type="ECO:0000313" key="4">
    <source>
        <dbReference type="EMBL" id="BCR06724.1"/>
    </source>
</evidence>
<reference evidence="4 5" key="1">
    <citation type="journal article" date="2016" name="C (Basel)">
        <title>Selective Growth of and Electricity Production by Marine Exoelectrogenic Bacteria in Self-Aggregated Hydrogel of Microbially Reduced Graphene Oxide.</title>
        <authorList>
            <person name="Yoshida N."/>
            <person name="Goto Y."/>
            <person name="Miyata Y."/>
        </authorList>
    </citation>
    <scope>NUCLEOTIDE SEQUENCE [LARGE SCALE GENOMIC DNA]</scope>
    <source>
        <strain evidence="4 5">NIT-T3</strain>
    </source>
</reference>
<evidence type="ECO:0000256" key="3">
    <source>
        <dbReference type="SAM" id="SignalP"/>
    </source>
</evidence>
<feature type="signal peptide" evidence="3">
    <location>
        <begin position="1"/>
        <end position="22"/>
    </location>
</feature>
<keyword evidence="5" id="KW-1185">Reference proteome</keyword>
<dbReference type="PROSITE" id="PS50005">
    <property type="entry name" value="TPR"/>
    <property type="match status" value="1"/>
</dbReference>
<feature type="region of interest" description="Disordered" evidence="2">
    <location>
        <begin position="525"/>
        <end position="575"/>
    </location>
</feature>
<evidence type="ECO:0000256" key="1">
    <source>
        <dbReference type="PROSITE-ProRule" id="PRU00339"/>
    </source>
</evidence>
<evidence type="ECO:0008006" key="6">
    <source>
        <dbReference type="Google" id="ProtNLM"/>
    </source>
</evidence>
<keyword evidence="3" id="KW-0732">Signal</keyword>
<dbReference type="Gene3D" id="3.40.190.10">
    <property type="entry name" value="Periplasmic binding protein-like II"/>
    <property type="match status" value="1"/>
</dbReference>
<dbReference type="Proteomes" id="UP001319827">
    <property type="component" value="Chromosome"/>
</dbReference>
<protein>
    <recommendedName>
        <fullName evidence="6">Tetratricopeptide repeat protein</fullName>
    </recommendedName>
</protein>
<gene>
    <name evidence="4" type="ORF">DESUT3_37930</name>
</gene>
<feature type="compositionally biased region" description="Low complexity" evidence="2">
    <location>
        <begin position="356"/>
        <end position="393"/>
    </location>
</feature>
<sequence>MRIRLFALLILLSLGTAVPALAEITFGLAVVNPLIRTEPLALRFDAYLEKRLGEPVVIQVVADEQELRQWVKVHRQVDFALFSEAFLRGQPTGEFIRLAELEQAGGASAGAFVGDPAASAATLEKLGRVLRGMDDDPDGVRLLGEFGVARFAVPRGTAVAAAAAPPAAARPAPAAARPRPTPRPSAAPPAPRPAARPAPATQRPAAAAALSLGIARSVPPVGSEAEARRLADYLQQHLGEPVKVRVLPDEQTLYDWVGIYRELDLALLSTNYLNRRQIVRLYPLADVHGPQAAGEPLSRVVTSEAKPAAFKTRVQKALLDMPHSAGGSGVLSALGIGRFAEPSPTAAVVTAKAPAAPAARPSAPSRPVSAAAQPARRPSPAAKTAAKPAAKPAQTTLGVATSDPLFGREAQARRLAGLLGEQLGEPVAVRMFASDKVLFDWVSLYREVDLAVLEEDFVRRQPIGKVFPLAGLTPAAKSTPARLVVSGPAPRPGYLEKTQKALLGLDDQPAGRQLLADAGVSKLAPPVAAPAKPTPARVAASAPREVRRPAAPAPVRSAAAPTRSARPAATQAAAPQAVTLPKLAVPPPMPYPPVAAAPAAPTPTRTAAAPAAQPAPAVPARVSAPQPPLLSAVGEALPPQGIRAEMDGRWEDAILVYQRALQSEPGRTELWRRVADIQAMLGRPHEAALSLLWALSQAPQEVPIYLQLAQAHSVNGQLQAAVSALRRALDLDPDDPGILRAQGQIAAWGGDLHLARESYLKILSRAWRDVANRVAGE</sequence>
<evidence type="ECO:0000313" key="5">
    <source>
        <dbReference type="Proteomes" id="UP001319827"/>
    </source>
</evidence>
<feature type="repeat" description="TPR" evidence="1">
    <location>
        <begin position="702"/>
        <end position="735"/>
    </location>
</feature>
<reference evidence="4 5" key="2">
    <citation type="journal article" date="2021" name="Int. J. Syst. Evol. Microbiol.">
        <title>Isolation and Polyphasic Characterization of Desulfuromonas versatilis sp. Nov., an Electrogenic Bacteria Capable of Versatile Metabolism Isolated from a Graphene Oxide-Reducing Enrichment Culture.</title>
        <authorList>
            <person name="Xie L."/>
            <person name="Yoshida N."/>
            <person name="Ishii S."/>
            <person name="Meng L."/>
        </authorList>
    </citation>
    <scope>NUCLEOTIDE SEQUENCE [LARGE SCALE GENOMIC DNA]</scope>
    <source>
        <strain evidence="4 5">NIT-T3</strain>
    </source>
</reference>
<dbReference type="InterPro" id="IPR011990">
    <property type="entry name" value="TPR-like_helical_dom_sf"/>
</dbReference>
<feature type="region of interest" description="Disordered" evidence="2">
    <location>
        <begin position="356"/>
        <end position="399"/>
    </location>
</feature>
<dbReference type="Pfam" id="PF13428">
    <property type="entry name" value="TPR_14"/>
    <property type="match status" value="1"/>
</dbReference>
<dbReference type="SMART" id="SM00028">
    <property type="entry name" value="TPR"/>
    <property type="match status" value="2"/>
</dbReference>
<dbReference type="Gene3D" id="1.25.40.10">
    <property type="entry name" value="Tetratricopeptide repeat domain"/>
    <property type="match status" value="1"/>
</dbReference>
<dbReference type="EMBL" id="AP024355">
    <property type="protein sequence ID" value="BCR06724.1"/>
    <property type="molecule type" value="Genomic_DNA"/>
</dbReference>
<dbReference type="SUPFAM" id="SSF48452">
    <property type="entry name" value="TPR-like"/>
    <property type="match status" value="1"/>
</dbReference>
<feature type="region of interest" description="Disordered" evidence="2">
    <location>
        <begin position="596"/>
        <end position="623"/>
    </location>
</feature>
<feature type="compositionally biased region" description="Pro residues" evidence="2">
    <location>
        <begin position="179"/>
        <end position="196"/>
    </location>
</feature>